<dbReference type="KEGG" id="gtt:GUITHDRAFT_104552"/>
<evidence type="ECO:0000313" key="4">
    <source>
        <dbReference type="Proteomes" id="UP000011087"/>
    </source>
</evidence>
<evidence type="ECO:0000313" key="3">
    <source>
        <dbReference type="EnsemblProtists" id="EKX49591"/>
    </source>
</evidence>
<name>L1JLZ0_GUITC</name>
<feature type="region of interest" description="Disordered" evidence="1">
    <location>
        <begin position="244"/>
        <end position="271"/>
    </location>
</feature>
<evidence type="ECO:0000313" key="2">
    <source>
        <dbReference type="EMBL" id="EKX49591.1"/>
    </source>
</evidence>
<dbReference type="PaxDb" id="55529-EKX49591"/>
<keyword evidence="4" id="KW-1185">Reference proteome</keyword>
<dbReference type="AlphaFoldDB" id="L1JLZ0"/>
<sequence>MSNESKGHYVCPWTKFFICIKHLIFSKRHISLEKQKTYFSLTDKQQSGLQKTLFAVIKLMSSITTERLRQSQAFNDIQWSRSHLLFMLNVVPQDEEVFSKVSKDFKVQQFLDQCLENPRIPPLPDFRMSMMKKKDVFTLFHIDVDVERDRSWNSTRYCCFCTRKASWGLADNQSEWRLLLCSKCKSTSEAKLRNVANCNTDVQKMIFFLQNQHLTTRSPAAHRGSKSDRLRKEYSPALTVGTEAVSRNPPAKPATRAPFKPKATVSDSLDSPGWRNVVRGKDLFNSVEDTVPPNVRYKHADECAFLLSALEMLPLHQDCLVGATVPQGLGTAMLEEAALYAWPTFDYVWETDIVHQVADTSQSTTSILLSTRAPALVRRNR</sequence>
<gene>
    <name evidence="2" type="ORF">GUITHDRAFT_104552</name>
</gene>
<reference evidence="2 4" key="1">
    <citation type="journal article" date="2012" name="Nature">
        <title>Algal genomes reveal evolutionary mosaicism and the fate of nucleomorphs.</title>
        <authorList>
            <consortium name="DOE Joint Genome Institute"/>
            <person name="Curtis B.A."/>
            <person name="Tanifuji G."/>
            <person name="Burki F."/>
            <person name="Gruber A."/>
            <person name="Irimia M."/>
            <person name="Maruyama S."/>
            <person name="Arias M.C."/>
            <person name="Ball S.G."/>
            <person name="Gile G.H."/>
            <person name="Hirakawa Y."/>
            <person name="Hopkins J.F."/>
            <person name="Kuo A."/>
            <person name="Rensing S.A."/>
            <person name="Schmutz J."/>
            <person name="Symeonidi A."/>
            <person name="Elias M."/>
            <person name="Eveleigh R.J."/>
            <person name="Herman E.K."/>
            <person name="Klute M.J."/>
            <person name="Nakayama T."/>
            <person name="Obornik M."/>
            <person name="Reyes-Prieto A."/>
            <person name="Armbrust E.V."/>
            <person name="Aves S.J."/>
            <person name="Beiko R.G."/>
            <person name="Coutinho P."/>
            <person name="Dacks J.B."/>
            <person name="Durnford D.G."/>
            <person name="Fast N.M."/>
            <person name="Green B.R."/>
            <person name="Grisdale C.J."/>
            <person name="Hempel F."/>
            <person name="Henrissat B."/>
            <person name="Hoppner M.P."/>
            <person name="Ishida K."/>
            <person name="Kim E."/>
            <person name="Koreny L."/>
            <person name="Kroth P.G."/>
            <person name="Liu Y."/>
            <person name="Malik S.B."/>
            <person name="Maier U.G."/>
            <person name="McRose D."/>
            <person name="Mock T."/>
            <person name="Neilson J.A."/>
            <person name="Onodera N.T."/>
            <person name="Poole A.M."/>
            <person name="Pritham E.J."/>
            <person name="Richards T.A."/>
            <person name="Rocap G."/>
            <person name="Roy S.W."/>
            <person name="Sarai C."/>
            <person name="Schaack S."/>
            <person name="Shirato S."/>
            <person name="Slamovits C.H."/>
            <person name="Spencer D.F."/>
            <person name="Suzuki S."/>
            <person name="Worden A.Z."/>
            <person name="Zauner S."/>
            <person name="Barry K."/>
            <person name="Bell C."/>
            <person name="Bharti A.K."/>
            <person name="Crow J.A."/>
            <person name="Grimwood J."/>
            <person name="Kramer R."/>
            <person name="Lindquist E."/>
            <person name="Lucas S."/>
            <person name="Salamov A."/>
            <person name="McFadden G.I."/>
            <person name="Lane C.E."/>
            <person name="Keeling P.J."/>
            <person name="Gray M.W."/>
            <person name="Grigoriev I.V."/>
            <person name="Archibald J.M."/>
        </authorList>
    </citation>
    <scope>NUCLEOTIDE SEQUENCE</scope>
    <source>
        <strain evidence="2 4">CCMP2712</strain>
    </source>
</reference>
<proteinExistence type="predicted"/>
<dbReference type="GeneID" id="17306247"/>
<evidence type="ECO:0000256" key="1">
    <source>
        <dbReference type="SAM" id="MobiDB-lite"/>
    </source>
</evidence>
<reference evidence="3" key="3">
    <citation type="submission" date="2016-03" db="UniProtKB">
        <authorList>
            <consortium name="EnsemblProtists"/>
        </authorList>
    </citation>
    <scope>IDENTIFICATION</scope>
</reference>
<organism evidence="2">
    <name type="scientific">Guillardia theta (strain CCMP2712)</name>
    <name type="common">Cryptophyte</name>
    <dbReference type="NCBI Taxonomy" id="905079"/>
    <lineage>
        <taxon>Eukaryota</taxon>
        <taxon>Cryptophyceae</taxon>
        <taxon>Pyrenomonadales</taxon>
        <taxon>Geminigeraceae</taxon>
        <taxon>Guillardia</taxon>
    </lineage>
</organism>
<dbReference type="HOGENOM" id="CLU_726555_0_0_1"/>
<protein>
    <submittedName>
        <fullName evidence="2 3">Uncharacterized protein</fullName>
    </submittedName>
</protein>
<accession>L1JLZ0</accession>
<reference evidence="4" key="2">
    <citation type="submission" date="2012-11" db="EMBL/GenBank/DDBJ databases">
        <authorList>
            <person name="Kuo A."/>
            <person name="Curtis B.A."/>
            <person name="Tanifuji G."/>
            <person name="Burki F."/>
            <person name="Gruber A."/>
            <person name="Irimia M."/>
            <person name="Maruyama S."/>
            <person name="Arias M.C."/>
            <person name="Ball S.G."/>
            <person name="Gile G.H."/>
            <person name="Hirakawa Y."/>
            <person name="Hopkins J.F."/>
            <person name="Rensing S.A."/>
            <person name="Schmutz J."/>
            <person name="Symeonidi A."/>
            <person name="Elias M."/>
            <person name="Eveleigh R.J."/>
            <person name="Herman E.K."/>
            <person name="Klute M.J."/>
            <person name="Nakayama T."/>
            <person name="Obornik M."/>
            <person name="Reyes-Prieto A."/>
            <person name="Armbrust E.V."/>
            <person name="Aves S.J."/>
            <person name="Beiko R.G."/>
            <person name="Coutinho P."/>
            <person name="Dacks J.B."/>
            <person name="Durnford D.G."/>
            <person name="Fast N.M."/>
            <person name="Green B.R."/>
            <person name="Grisdale C."/>
            <person name="Hempe F."/>
            <person name="Henrissat B."/>
            <person name="Hoppner M.P."/>
            <person name="Ishida K.-I."/>
            <person name="Kim E."/>
            <person name="Koreny L."/>
            <person name="Kroth P.G."/>
            <person name="Liu Y."/>
            <person name="Malik S.-B."/>
            <person name="Maier U.G."/>
            <person name="McRose D."/>
            <person name="Mock T."/>
            <person name="Neilson J.A."/>
            <person name="Onodera N.T."/>
            <person name="Poole A.M."/>
            <person name="Pritham E.J."/>
            <person name="Richards T.A."/>
            <person name="Rocap G."/>
            <person name="Roy S.W."/>
            <person name="Sarai C."/>
            <person name="Schaack S."/>
            <person name="Shirato S."/>
            <person name="Slamovits C.H."/>
            <person name="Spencer D.F."/>
            <person name="Suzuki S."/>
            <person name="Worden A.Z."/>
            <person name="Zauner S."/>
            <person name="Barry K."/>
            <person name="Bell C."/>
            <person name="Bharti A.K."/>
            <person name="Crow J.A."/>
            <person name="Grimwood J."/>
            <person name="Kramer R."/>
            <person name="Lindquist E."/>
            <person name="Lucas S."/>
            <person name="Salamov A."/>
            <person name="McFadden G.I."/>
            <person name="Lane C.E."/>
            <person name="Keeling P.J."/>
            <person name="Gray M.W."/>
            <person name="Grigoriev I.V."/>
            <person name="Archibald J.M."/>
        </authorList>
    </citation>
    <scope>NUCLEOTIDE SEQUENCE</scope>
    <source>
        <strain evidence="4">CCMP2712</strain>
    </source>
</reference>
<dbReference type="EMBL" id="JH992981">
    <property type="protein sequence ID" value="EKX49591.1"/>
    <property type="molecule type" value="Genomic_DNA"/>
</dbReference>
<dbReference type="Proteomes" id="UP000011087">
    <property type="component" value="Unassembled WGS sequence"/>
</dbReference>
<dbReference type="EnsemblProtists" id="EKX49591">
    <property type="protein sequence ID" value="EKX49591"/>
    <property type="gene ID" value="GUITHDRAFT_104552"/>
</dbReference>
<dbReference type="RefSeq" id="XP_005836571.1">
    <property type="nucleotide sequence ID" value="XM_005836514.1"/>
</dbReference>